<dbReference type="PROSITE" id="PS50110">
    <property type="entry name" value="RESPONSE_REGULATORY"/>
    <property type="match status" value="1"/>
</dbReference>
<dbReference type="InterPro" id="IPR050595">
    <property type="entry name" value="Bact_response_regulator"/>
</dbReference>
<dbReference type="SUPFAM" id="SSF52172">
    <property type="entry name" value="CheY-like"/>
    <property type="match status" value="1"/>
</dbReference>
<evidence type="ECO:0000256" key="2">
    <source>
        <dbReference type="PROSITE-ProRule" id="PRU00169"/>
    </source>
</evidence>
<dbReference type="InterPro" id="IPR001789">
    <property type="entry name" value="Sig_transdc_resp-reg_receiver"/>
</dbReference>
<evidence type="ECO:0000256" key="1">
    <source>
        <dbReference type="ARBA" id="ARBA00022553"/>
    </source>
</evidence>
<dbReference type="Gene3D" id="3.40.50.2300">
    <property type="match status" value="1"/>
</dbReference>
<keyword evidence="1 2" id="KW-0597">Phosphoprotein</keyword>
<evidence type="ECO:0000313" key="5">
    <source>
        <dbReference type="Proteomes" id="UP000249229"/>
    </source>
</evidence>
<reference evidence="4 5" key="1">
    <citation type="submission" date="2017-08" db="EMBL/GenBank/DDBJ databases">
        <title>Infants hospitalized years apart are colonized by the same room-sourced microbial strains.</title>
        <authorList>
            <person name="Brooks B."/>
            <person name="Olm M.R."/>
            <person name="Firek B.A."/>
            <person name="Baker R."/>
            <person name="Thomas B.C."/>
            <person name="Morowitz M.J."/>
            <person name="Banfield J.F."/>
        </authorList>
    </citation>
    <scope>NUCLEOTIDE SEQUENCE [LARGE SCALE GENOMIC DNA]</scope>
    <source>
        <strain evidence="4">S2_005_001_R1_22</strain>
    </source>
</reference>
<gene>
    <name evidence="4" type="ORF">DI544_15275</name>
</gene>
<dbReference type="Pfam" id="PF00072">
    <property type="entry name" value="Response_reg"/>
    <property type="match status" value="1"/>
</dbReference>
<dbReference type="SMART" id="SM00448">
    <property type="entry name" value="REC"/>
    <property type="match status" value="1"/>
</dbReference>
<dbReference type="GO" id="GO:0000160">
    <property type="term" value="P:phosphorelay signal transduction system"/>
    <property type="evidence" value="ECO:0007669"/>
    <property type="project" value="InterPro"/>
</dbReference>
<proteinExistence type="predicted"/>
<dbReference type="AlphaFoldDB" id="A0A2W5P0B5"/>
<name>A0A2W5P0B5_9SPHN</name>
<accession>A0A2W5P0B5</accession>
<protein>
    <submittedName>
        <fullName evidence="4">Response regulator</fullName>
    </submittedName>
</protein>
<organism evidence="4 5">
    <name type="scientific">Sphingomonas taxi</name>
    <dbReference type="NCBI Taxonomy" id="1549858"/>
    <lineage>
        <taxon>Bacteria</taxon>
        <taxon>Pseudomonadati</taxon>
        <taxon>Pseudomonadota</taxon>
        <taxon>Alphaproteobacteria</taxon>
        <taxon>Sphingomonadales</taxon>
        <taxon>Sphingomonadaceae</taxon>
        <taxon>Sphingomonas</taxon>
    </lineage>
</organism>
<evidence type="ECO:0000313" key="4">
    <source>
        <dbReference type="EMBL" id="PZQ58008.1"/>
    </source>
</evidence>
<dbReference type="EMBL" id="QFQI01000025">
    <property type="protein sequence ID" value="PZQ58008.1"/>
    <property type="molecule type" value="Genomic_DNA"/>
</dbReference>
<dbReference type="PANTHER" id="PTHR44591">
    <property type="entry name" value="STRESS RESPONSE REGULATOR PROTEIN 1"/>
    <property type="match status" value="1"/>
</dbReference>
<dbReference type="InterPro" id="IPR011006">
    <property type="entry name" value="CheY-like_superfamily"/>
</dbReference>
<feature type="modified residue" description="4-aspartylphosphate" evidence="2">
    <location>
        <position position="55"/>
    </location>
</feature>
<dbReference type="Proteomes" id="UP000249229">
    <property type="component" value="Unassembled WGS sequence"/>
</dbReference>
<dbReference type="PANTHER" id="PTHR44591:SF3">
    <property type="entry name" value="RESPONSE REGULATORY DOMAIN-CONTAINING PROTEIN"/>
    <property type="match status" value="1"/>
</dbReference>
<comment type="caution">
    <text evidence="4">The sequence shown here is derived from an EMBL/GenBank/DDBJ whole genome shotgun (WGS) entry which is preliminary data.</text>
</comment>
<sequence>MACDILVVDDNDLVRESLACLLETQGWRVRSVSGPVEAIAIMTDPGQACSVLVTDIDLGGAVDGFAVAAKVRRVSPRHPVVYVTGRPWVFEERFFDEAERTLAKPFRADDLLSAIRDIAPCLGAVR</sequence>
<feature type="domain" description="Response regulatory" evidence="3">
    <location>
        <begin position="4"/>
        <end position="119"/>
    </location>
</feature>
<evidence type="ECO:0000259" key="3">
    <source>
        <dbReference type="PROSITE" id="PS50110"/>
    </source>
</evidence>